<sequence>MAKAYRPIGRLKGWYEYYNTPCDICGHEGMCMINEDNNRVVCCRVESERPFGQKGACPGYLHYLDGKNSKKVDFTNIEVHKEREKKDIRSLNIAYQFLLKNCEIAKEHLEHLVNIRGMTEEEINVRQYNSFPEKPWQIVNNILKNSNYFTAENFLGVPGFYTAQGKNNKYVTISGAQDSILIPCRDITKQIVGFQYRLQKVLNKLKINTKNKDFKAEIIKQPNIVRVIFCGKVAFEGAIDENEKVFKLKDEVVGSIKLKKGRKYLWLASSGKENGTGVGNPLPIHLAVPYQKMAEWTMGEEYQLGDTIWITEGLLKADRIAQLLYDYRKSSVFKEQKIDTFGSNVFGLPGVQTYNLILPLIKQKKVKRVVLAYDIDAATNDYVKMHLFRFSKELSKLGVELYTSIWNADEAKGLDDLLHLKLIPTIVRIA</sequence>
<accession>A0A0J1HXM2</accession>
<dbReference type="AlphaFoldDB" id="A0A0J1HXM2"/>
<comment type="caution">
    <text evidence="1">The sequence shown here is derived from an EMBL/GenBank/DDBJ whole genome shotgun (WGS) entry which is preliminary data.</text>
</comment>
<evidence type="ECO:0000313" key="2">
    <source>
        <dbReference type="Proteomes" id="UP000035904"/>
    </source>
</evidence>
<dbReference type="Proteomes" id="UP000035904">
    <property type="component" value="Unassembled WGS sequence"/>
</dbReference>
<dbReference type="PATRIC" id="fig|1392.242.peg.5812"/>
<dbReference type="EMBL" id="LDPG01000007">
    <property type="protein sequence ID" value="KLV18452.1"/>
    <property type="molecule type" value="Genomic_DNA"/>
</dbReference>
<gene>
    <name evidence="1" type="ORF">ABW01_13860</name>
</gene>
<reference evidence="1 2" key="1">
    <citation type="submission" date="2015-05" db="EMBL/GenBank/DDBJ databases">
        <title>Whole genome sequence and identification of bacterial endophytes from Costus igneus.</title>
        <authorList>
            <person name="Lee Y.P."/>
            <person name="Gan H.M."/>
            <person name="Eng W."/>
            <person name="Wheatley M.S."/>
            <person name="Caraballo A."/>
            <person name="Polter S."/>
            <person name="Savka M.A."/>
            <person name="Hudson A.O."/>
        </authorList>
    </citation>
    <scope>NUCLEOTIDE SEQUENCE [LARGE SCALE GENOMIC DNA]</scope>
    <source>
        <strain evidence="1 2">RIT375</strain>
    </source>
</reference>
<name>A0A0J1HXM2_BACAN</name>
<dbReference type="RefSeq" id="WP_016121757.1">
    <property type="nucleotide sequence ID" value="NZ_LDPG01000007.1"/>
</dbReference>
<proteinExistence type="predicted"/>
<organism evidence="1 2">
    <name type="scientific">Bacillus anthracis</name>
    <name type="common">anthrax bacterium</name>
    <dbReference type="NCBI Taxonomy" id="1392"/>
    <lineage>
        <taxon>Bacteria</taxon>
        <taxon>Bacillati</taxon>
        <taxon>Bacillota</taxon>
        <taxon>Bacilli</taxon>
        <taxon>Bacillales</taxon>
        <taxon>Bacillaceae</taxon>
        <taxon>Bacillus</taxon>
        <taxon>Bacillus cereus group</taxon>
    </lineage>
</organism>
<protein>
    <submittedName>
        <fullName evidence="1">DNA primase</fullName>
    </submittedName>
</protein>
<evidence type="ECO:0000313" key="1">
    <source>
        <dbReference type="EMBL" id="KLV18452.1"/>
    </source>
</evidence>